<dbReference type="EMBL" id="JACHIW010000001">
    <property type="protein sequence ID" value="MBB5157001.1"/>
    <property type="molecule type" value="Genomic_DNA"/>
</dbReference>
<dbReference type="Proteomes" id="UP000584374">
    <property type="component" value="Unassembled WGS sequence"/>
</dbReference>
<sequence>MIVIRPNHRMGALGLVHFGLIGDDLPEAVNLGRQDQIAALKCADRRNKGSQYLA</sequence>
<comment type="caution">
    <text evidence="1">The sequence shown here is derived from an EMBL/GenBank/DDBJ whole genome shotgun (WGS) entry which is preliminary data.</text>
</comment>
<evidence type="ECO:0000313" key="2">
    <source>
        <dbReference type="Proteomes" id="UP000584374"/>
    </source>
</evidence>
<protein>
    <submittedName>
        <fullName evidence="1">Carboxylesterase type B</fullName>
    </submittedName>
</protein>
<evidence type="ECO:0000313" key="1">
    <source>
        <dbReference type="EMBL" id="MBB5157001.1"/>
    </source>
</evidence>
<reference evidence="1 2" key="1">
    <citation type="submission" date="2020-08" db="EMBL/GenBank/DDBJ databases">
        <title>Sequencing the genomes of 1000 actinobacteria strains.</title>
        <authorList>
            <person name="Klenk H.-P."/>
        </authorList>
    </citation>
    <scope>NUCLEOTIDE SEQUENCE [LARGE SCALE GENOMIC DNA]</scope>
    <source>
        <strain evidence="1 2">DSM 45584</strain>
    </source>
</reference>
<accession>A0A840QB44</accession>
<dbReference type="AlphaFoldDB" id="A0A840QB44"/>
<name>A0A840QB44_9PSEU</name>
<organism evidence="1 2">
    <name type="scientific">Saccharopolyspora phatthalungensis</name>
    <dbReference type="NCBI Taxonomy" id="664693"/>
    <lineage>
        <taxon>Bacteria</taxon>
        <taxon>Bacillati</taxon>
        <taxon>Actinomycetota</taxon>
        <taxon>Actinomycetes</taxon>
        <taxon>Pseudonocardiales</taxon>
        <taxon>Pseudonocardiaceae</taxon>
        <taxon>Saccharopolyspora</taxon>
    </lineage>
</organism>
<gene>
    <name evidence="1" type="ORF">BJ970_004535</name>
</gene>
<proteinExistence type="predicted"/>
<keyword evidence="2" id="KW-1185">Reference proteome</keyword>